<evidence type="ECO:0000313" key="3">
    <source>
        <dbReference type="Proteomes" id="UP000014387"/>
    </source>
</evidence>
<dbReference type="SUPFAM" id="SSF55821">
    <property type="entry name" value="YrdC/RibB"/>
    <property type="match status" value="1"/>
</dbReference>
<sequence length="205" mass="22294">MAYIEIHPENPQVRFVNQAVALLQDGGVIALPTDSGYAVATTMGNKDGLDRIRQIRDLDEKHNFSLLCHNFSQLGHIVIVDNKAFRTIKALTPGPYTFILRGTKEVPRQTLNKKKQTVGVRIPDHKITQAIVEALGEPMLCSTLIMPGEDEALWDPEVVNERVGHLVDMVLGGPVGNAGATTVIDFTSGSPEIVRPGAGSTDLFD</sequence>
<evidence type="ECO:0000313" key="2">
    <source>
        <dbReference type="EMBL" id="EPD30443.1"/>
    </source>
</evidence>
<dbReference type="GO" id="GO:0003725">
    <property type="term" value="F:double-stranded RNA binding"/>
    <property type="evidence" value="ECO:0007669"/>
    <property type="project" value="InterPro"/>
</dbReference>
<dbReference type="PROSITE" id="PS51163">
    <property type="entry name" value="YRDC"/>
    <property type="match status" value="1"/>
</dbReference>
<proteinExistence type="predicted"/>
<dbReference type="Proteomes" id="UP000014387">
    <property type="component" value="Unassembled WGS sequence"/>
</dbReference>
<dbReference type="InterPro" id="IPR052532">
    <property type="entry name" value="SUA5_domain"/>
</dbReference>
<gene>
    <name evidence="2" type="ORF">HMPREF9238_00186</name>
</gene>
<dbReference type="EMBL" id="AGWN01000001">
    <property type="protein sequence ID" value="EPD30443.1"/>
    <property type="molecule type" value="Genomic_DNA"/>
</dbReference>
<feature type="domain" description="YrdC-like" evidence="1">
    <location>
        <begin position="13"/>
        <end position="199"/>
    </location>
</feature>
<dbReference type="Pfam" id="PF01300">
    <property type="entry name" value="Sua5_yciO_yrdC"/>
    <property type="match status" value="1"/>
</dbReference>
<reference evidence="2 3" key="1">
    <citation type="submission" date="2013-05" db="EMBL/GenBank/DDBJ databases">
        <title>The Genome Sequence of Actinomyces europaeus ACS-120-V-COL10B.</title>
        <authorList>
            <consortium name="The Broad Institute Genomics Platform"/>
            <person name="Earl A."/>
            <person name="Ward D."/>
            <person name="Feldgarden M."/>
            <person name="Gevers D."/>
            <person name="Saerens B."/>
            <person name="Vaneechoutte M."/>
            <person name="Walker B."/>
            <person name="Young S."/>
            <person name="Zeng Q."/>
            <person name="Gargeya S."/>
            <person name="Fitzgerald M."/>
            <person name="Haas B."/>
            <person name="Abouelleil A."/>
            <person name="Allen A.W."/>
            <person name="Alvarado L."/>
            <person name="Arachchi H.M."/>
            <person name="Berlin A.M."/>
            <person name="Chapman S.B."/>
            <person name="Gainer-Dewar J."/>
            <person name="Goldberg J."/>
            <person name="Griggs A."/>
            <person name="Gujja S."/>
            <person name="Hansen M."/>
            <person name="Howarth C."/>
            <person name="Imamovic A."/>
            <person name="Ireland A."/>
            <person name="Larimer J."/>
            <person name="McCowan C."/>
            <person name="Murphy C."/>
            <person name="Pearson M."/>
            <person name="Poon T.W."/>
            <person name="Priest M."/>
            <person name="Roberts A."/>
            <person name="Saif S."/>
            <person name="Shea T."/>
            <person name="Sisk P."/>
            <person name="Sykes S."/>
            <person name="Wortman J."/>
            <person name="Nusbaum C."/>
            <person name="Birren B."/>
        </authorList>
    </citation>
    <scope>NUCLEOTIDE SEQUENCE [LARGE SCALE GENOMIC DNA]</scope>
    <source>
        <strain evidence="2 3">ACS-120-V-Col10b</strain>
    </source>
</reference>
<protein>
    <submittedName>
        <fullName evidence="2">Sua5/YciO/YrdC/YwlC family protein</fullName>
    </submittedName>
</protein>
<keyword evidence="3" id="KW-1185">Reference proteome</keyword>
<organism evidence="2 3">
    <name type="scientific">Gleimia europaea ACS-120-V-Col10b</name>
    <dbReference type="NCBI Taxonomy" id="883069"/>
    <lineage>
        <taxon>Bacteria</taxon>
        <taxon>Bacillati</taxon>
        <taxon>Actinomycetota</taxon>
        <taxon>Actinomycetes</taxon>
        <taxon>Actinomycetales</taxon>
        <taxon>Actinomycetaceae</taxon>
        <taxon>Gleimia</taxon>
    </lineage>
</organism>
<dbReference type="InterPro" id="IPR017945">
    <property type="entry name" value="DHBP_synth_RibB-like_a/b_dom"/>
</dbReference>
<dbReference type="NCBIfam" id="TIGR00057">
    <property type="entry name" value="L-threonylcarbamoyladenylate synthase"/>
    <property type="match status" value="1"/>
</dbReference>
<evidence type="ECO:0000259" key="1">
    <source>
        <dbReference type="PROSITE" id="PS51163"/>
    </source>
</evidence>
<dbReference type="PANTHER" id="PTHR42828">
    <property type="entry name" value="DHBP SYNTHASE RIBB-LIKE ALPHA/BETA DOMAIN-CONTAINING PROTEIN"/>
    <property type="match status" value="1"/>
</dbReference>
<dbReference type="PANTHER" id="PTHR42828:SF3">
    <property type="entry name" value="THREONYLCARBAMOYL-AMP SYNTHASE"/>
    <property type="match status" value="1"/>
</dbReference>
<dbReference type="InterPro" id="IPR006070">
    <property type="entry name" value="Sua5-like_dom"/>
</dbReference>
<comment type="caution">
    <text evidence="2">The sequence shown here is derived from an EMBL/GenBank/DDBJ whole genome shotgun (WGS) entry which is preliminary data.</text>
</comment>
<dbReference type="AlphaFoldDB" id="A0A9W5RDH1"/>
<dbReference type="RefSeq" id="WP_016443555.1">
    <property type="nucleotide sequence ID" value="NZ_KE150266.1"/>
</dbReference>
<accession>A0A9W5RDH1</accession>
<dbReference type="OrthoDB" id="9781656at2"/>
<name>A0A9W5RDH1_9ACTO</name>
<dbReference type="Gene3D" id="3.90.870.10">
    <property type="entry name" value="DHBP synthase"/>
    <property type="match status" value="1"/>
</dbReference>